<organism evidence="5">
    <name type="scientific">Spirodela intermedia</name>
    <name type="common">Intermediate duckweed</name>
    <dbReference type="NCBI Taxonomy" id="51605"/>
    <lineage>
        <taxon>Eukaryota</taxon>
        <taxon>Viridiplantae</taxon>
        <taxon>Streptophyta</taxon>
        <taxon>Embryophyta</taxon>
        <taxon>Tracheophyta</taxon>
        <taxon>Spermatophyta</taxon>
        <taxon>Magnoliopsida</taxon>
        <taxon>Liliopsida</taxon>
        <taxon>Araceae</taxon>
        <taxon>Lemnoideae</taxon>
        <taxon>Spirodela</taxon>
    </lineage>
</organism>
<evidence type="ECO:0000256" key="1">
    <source>
        <dbReference type="ARBA" id="ARBA00022729"/>
    </source>
</evidence>
<protein>
    <recommendedName>
        <fullName evidence="4">Knottins-like domain-containing protein</fullName>
    </recommendedName>
</protein>
<evidence type="ECO:0000259" key="4">
    <source>
        <dbReference type="SMART" id="SM00505"/>
    </source>
</evidence>
<keyword evidence="1 3" id="KW-0732">Signal</keyword>
<dbReference type="EMBL" id="LR746270">
    <property type="protein sequence ID" value="CAA7399553.1"/>
    <property type="molecule type" value="Genomic_DNA"/>
</dbReference>
<feature type="signal peptide" evidence="3">
    <location>
        <begin position="1"/>
        <end position="23"/>
    </location>
</feature>
<evidence type="ECO:0000256" key="3">
    <source>
        <dbReference type="SAM" id="SignalP"/>
    </source>
</evidence>
<dbReference type="Pfam" id="PF00304">
    <property type="entry name" value="Gamma-thionin"/>
    <property type="match status" value="1"/>
</dbReference>
<feature type="chain" id="PRO_5045019956" description="Knottins-like domain-containing protein" evidence="3">
    <location>
        <begin position="24"/>
        <end position="81"/>
    </location>
</feature>
<evidence type="ECO:0000313" key="5">
    <source>
        <dbReference type="EMBL" id="CAA2623572.1"/>
    </source>
</evidence>
<gene>
    <name evidence="5" type="ORF">SI7747_07009499</name>
    <name evidence="6" type="ORF">SI8410_07010223</name>
</gene>
<keyword evidence="2" id="KW-1015">Disulfide bond</keyword>
<dbReference type="OrthoDB" id="683455at2759"/>
<dbReference type="PROSITE" id="PS00940">
    <property type="entry name" value="GAMMA_THIONIN"/>
    <property type="match status" value="1"/>
</dbReference>
<dbReference type="AlphaFoldDB" id="A0A7I8IYR4"/>
<dbReference type="InterPro" id="IPR003614">
    <property type="entry name" value="Knottins"/>
</dbReference>
<evidence type="ECO:0000256" key="2">
    <source>
        <dbReference type="ARBA" id="ARBA00023157"/>
    </source>
</evidence>
<dbReference type="SMART" id="SM00505">
    <property type="entry name" value="Knot1"/>
    <property type="match status" value="1"/>
</dbReference>
<dbReference type="SUPFAM" id="SSF57095">
    <property type="entry name" value="Scorpion toxin-like"/>
    <property type="match status" value="1"/>
</dbReference>
<name>A0A7I8IYR4_SPIIN</name>
<evidence type="ECO:0000313" key="7">
    <source>
        <dbReference type="Proteomes" id="UP000663760"/>
    </source>
</evidence>
<dbReference type="Proteomes" id="UP000663760">
    <property type="component" value="Chromosome 7"/>
</dbReference>
<accession>A0A7I8IYR4</accession>
<feature type="domain" description="Knottins-like" evidence="4">
    <location>
        <begin position="32"/>
        <end position="78"/>
    </location>
</feature>
<dbReference type="EMBL" id="LR743594">
    <property type="protein sequence ID" value="CAA2623572.1"/>
    <property type="molecule type" value="Genomic_DNA"/>
</dbReference>
<reference evidence="5" key="1">
    <citation type="submission" date="2019-12" db="EMBL/GenBank/DDBJ databases">
        <authorList>
            <person name="Scholz U."/>
            <person name="Mascher M."/>
            <person name="Fiebig A."/>
        </authorList>
    </citation>
    <scope>NUCLEOTIDE SEQUENCE</scope>
</reference>
<proteinExistence type="predicted"/>
<dbReference type="Gene3D" id="3.30.30.10">
    <property type="entry name" value="Knottin, scorpion toxin-like"/>
    <property type="match status" value="1"/>
</dbReference>
<sequence>MAAVRVLPTILLLVILLPLFATAVEPSQIGRVCSSPSHRFKGRCGSHSNCSVICRTEGFVRGECRGIIFRSCHCIKPCPKH</sequence>
<dbReference type="PANTHER" id="PTHR33147:SF159">
    <property type="entry name" value="PPT, PUTATIVE, EXPRESSED-RELATED"/>
    <property type="match status" value="1"/>
</dbReference>
<dbReference type="PANTHER" id="PTHR33147">
    <property type="entry name" value="DEFENSIN-LIKE PROTEIN 1"/>
    <property type="match status" value="1"/>
</dbReference>
<evidence type="ECO:0000313" key="6">
    <source>
        <dbReference type="EMBL" id="CAA7399553.1"/>
    </source>
</evidence>
<keyword evidence="7" id="KW-1185">Reference proteome</keyword>
<dbReference type="InterPro" id="IPR036574">
    <property type="entry name" value="Scorpion_toxin-like_sf"/>
</dbReference>
<dbReference type="GO" id="GO:0006952">
    <property type="term" value="P:defense response"/>
    <property type="evidence" value="ECO:0007669"/>
    <property type="project" value="InterPro"/>
</dbReference>
<dbReference type="InterPro" id="IPR008176">
    <property type="entry name" value="Defensin_plant"/>
</dbReference>